<sequence length="156" mass="17196">MYAMIVPCVAILAPFQDPRAMGRLLLWDKMGVTALSSRKRTLKWREHEKYADRRRGAVLTRQGAEVAEEILRGGAAGLHSHTGGCATSLVILPLWLKITQAADRERRNLHHRHATTTRTTTTYTIIRTATTTAKDTTTATNTATDATTIAGPKTDK</sequence>
<keyword evidence="2" id="KW-1185">Reference proteome</keyword>
<evidence type="ECO:0000313" key="2">
    <source>
        <dbReference type="Proteomes" id="UP000244855"/>
    </source>
</evidence>
<accession>A0A2V1D4V8</accession>
<proteinExistence type="predicted"/>
<dbReference type="EMBL" id="KZ805701">
    <property type="protein sequence ID" value="PVH92264.1"/>
    <property type="molecule type" value="Genomic_DNA"/>
</dbReference>
<gene>
    <name evidence="1" type="ORF">DM02DRAFT_635498</name>
</gene>
<protein>
    <submittedName>
        <fullName evidence="1">Uncharacterized protein</fullName>
    </submittedName>
</protein>
<evidence type="ECO:0000313" key="1">
    <source>
        <dbReference type="EMBL" id="PVH92264.1"/>
    </source>
</evidence>
<dbReference type="Proteomes" id="UP000244855">
    <property type="component" value="Unassembled WGS sequence"/>
</dbReference>
<organism evidence="1 2">
    <name type="scientific">Periconia macrospinosa</name>
    <dbReference type="NCBI Taxonomy" id="97972"/>
    <lineage>
        <taxon>Eukaryota</taxon>
        <taxon>Fungi</taxon>
        <taxon>Dikarya</taxon>
        <taxon>Ascomycota</taxon>
        <taxon>Pezizomycotina</taxon>
        <taxon>Dothideomycetes</taxon>
        <taxon>Pleosporomycetidae</taxon>
        <taxon>Pleosporales</taxon>
        <taxon>Massarineae</taxon>
        <taxon>Periconiaceae</taxon>
        <taxon>Periconia</taxon>
    </lineage>
</organism>
<name>A0A2V1D4V8_9PLEO</name>
<reference evidence="1 2" key="1">
    <citation type="journal article" date="2018" name="Sci. Rep.">
        <title>Comparative genomics provides insights into the lifestyle and reveals functional heterogeneity of dark septate endophytic fungi.</title>
        <authorList>
            <person name="Knapp D.G."/>
            <person name="Nemeth J.B."/>
            <person name="Barry K."/>
            <person name="Hainaut M."/>
            <person name="Henrissat B."/>
            <person name="Johnson J."/>
            <person name="Kuo A."/>
            <person name="Lim J.H.P."/>
            <person name="Lipzen A."/>
            <person name="Nolan M."/>
            <person name="Ohm R.A."/>
            <person name="Tamas L."/>
            <person name="Grigoriev I.V."/>
            <person name="Spatafora J.W."/>
            <person name="Nagy L.G."/>
            <person name="Kovacs G.M."/>
        </authorList>
    </citation>
    <scope>NUCLEOTIDE SEQUENCE [LARGE SCALE GENOMIC DNA]</scope>
    <source>
        <strain evidence="1 2">DSE2036</strain>
    </source>
</reference>
<dbReference type="AlphaFoldDB" id="A0A2V1D4V8"/>